<feature type="transmembrane region" description="Helical" evidence="1">
    <location>
        <begin position="49"/>
        <end position="70"/>
    </location>
</feature>
<dbReference type="KEGG" id="fax:FUAX_18270"/>
<name>A0AAU9CJA7_9BACT</name>
<keyword evidence="1" id="KW-1133">Transmembrane helix</keyword>
<organism evidence="2 3">
    <name type="scientific">Fulvitalea axinellae</name>
    <dbReference type="NCBI Taxonomy" id="1182444"/>
    <lineage>
        <taxon>Bacteria</taxon>
        <taxon>Pseudomonadati</taxon>
        <taxon>Bacteroidota</taxon>
        <taxon>Cytophagia</taxon>
        <taxon>Cytophagales</taxon>
        <taxon>Persicobacteraceae</taxon>
        <taxon>Fulvitalea</taxon>
    </lineage>
</organism>
<dbReference type="EMBL" id="AP025314">
    <property type="protein sequence ID" value="BDD09395.1"/>
    <property type="molecule type" value="Genomic_DNA"/>
</dbReference>
<dbReference type="Proteomes" id="UP001348817">
    <property type="component" value="Chromosome"/>
</dbReference>
<sequence length="117" mass="13114">MEKSEKQNKEKPRTGFGLITRGIKYGIISLAVAMAMGALYGLFNLTIRPAFAIGILASVIVLFNFILAFTSLIPWGAQFVFSKQKKAYPKYFLISFGFLVVYGSFVAILKLTDWYII</sequence>
<keyword evidence="1" id="KW-0812">Transmembrane</keyword>
<evidence type="ECO:0000313" key="2">
    <source>
        <dbReference type="EMBL" id="BDD09395.1"/>
    </source>
</evidence>
<feature type="transmembrane region" description="Helical" evidence="1">
    <location>
        <begin position="21"/>
        <end position="43"/>
    </location>
</feature>
<evidence type="ECO:0000256" key="1">
    <source>
        <dbReference type="SAM" id="Phobius"/>
    </source>
</evidence>
<accession>A0AAU9CJA7</accession>
<keyword evidence="3" id="KW-1185">Reference proteome</keyword>
<feature type="transmembrane region" description="Helical" evidence="1">
    <location>
        <begin position="91"/>
        <end position="111"/>
    </location>
</feature>
<dbReference type="RefSeq" id="WP_338394600.1">
    <property type="nucleotide sequence ID" value="NZ_AP025314.1"/>
</dbReference>
<evidence type="ECO:0000313" key="3">
    <source>
        <dbReference type="Proteomes" id="UP001348817"/>
    </source>
</evidence>
<reference evidence="2 3" key="1">
    <citation type="submission" date="2021-12" db="EMBL/GenBank/DDBJ databases">
        <title>Genome sequencing of bacteria with rrn-lacking chromosome and rrn-plasmid.</title>
        <authorList>
            <person name="Anda M."/>
            <person name="Iwasaki W."/>
        </authorList>
    </citation>
    <scope>NUCLEOTIDE SEQUENCE [LARGE SCALE GENOMIC DNA]</scope>
    <source>
        <strain evidence="2 3">DSM 100852</strain>
    </source>
</reference>
<gene>
    <name evidence="2" type="ORF">FUAX_18270</name>
</gene>
<dbReference type="AlphaFoldDB" id="A0AAU9CJA7"/>
<keyword evidence="1" id="KW-0472">Membrane</keyword>
<proteinExistence type="predicted"/>
<protein>
    <submittedName>
        <fullName evidence="2">Uncharacterized protein</fullName>
    </submittedName>
</protein>